<dbReference type="AlphaFoldDB" id="S3DAF1"/>
<proteinExistence type="predicted"/>
<keyword evidence="1" id="KW-0472">Membrane</keyword>
<evidence type="ECO:0000256" key="1">
    <source>
        <dbReference type="SAM" id="Phobius"/>
    </source>
</evidence>
<gene>
    <name evidence="2" type="ORF">F503_05610</name>
</gene>
<dbReference type="VEuPathDB" id="FungiDB:F503_05610"/>
<organism evidence="2 3">
    <name type="scientific">Ophiostoma piceae (strain UAMH 11346)</name>
    <name type="common">Sap stain fungus</name>
    <dbReference type="NCBI Taxonomy" id="1262450"/>
    <lineage>
        <taxon>Eukaryota</taxon>
        <taxon>Fungi</taxon>
        <taxon>Dikarya</taxon>
        <taxon>Ascomycota</taxon>
        <taxon>Pezizomycotina</taxon>
        <taxon>Sordariomycetes</taxon>
        <taxon>Sordariomycetidae</taxon>
        <taxon>Ophiostomatales</taxon>
        <taxon>Ophiostomataceae</taxon>
        <taxon>Ophiostoma</taxon>
    </lineage>
</organism>
<feature type="transmembrane region" description="Helical" evidence="1">
    <location>
        <begin position="71"/>
        <end position="95"/>
    </location>
</feature>
<name>S3DAF1_OPHP1</name>
<keyword evidence="1" id="KW-1133">Transmembrane helix</keyword>
<dbReference type="eggNOG" id="ENOG502RNJI">
    <property type="taxonomic scope" value="Eukaryota"/>
</dbReference>
<sequence length="208" mass="22137">MSDILRTIARGAAAYGHAGVQMAVGRDRTAGLGRWIGTMYREQPLLLGLLLTWTAFVAVPIAAFAGYAVLWAAIAFGVFWAIFIFWAGLGLLVFLVPAMCIATGLSLVAFAWAAVAYYFVGGWVLALFGYESLDNALGISNSATAQTPHDTSTGEISPSNPPAYQPIGVGRTLEGKPHDSDYVYAKGTPTRSVGDEIVKASEPQHFYG</sequence>
<keyword evidence="3" id="KW-1185">Reference proteome</keyword>
<dbReference type="Proteomes" id="UP000016923">
    <property type="component" value="Unassembled WGS sequence"/>
</dbReference>
<dbReference type="Pfam" id="PF16015">
    <property type="entry name" value="Promethin"/>
    <property type="match status" value="1"/>
</dbReference>
<dbReference type="EMBL" id="KE148146">
    <property type="protein sequence ID" value="EPE10515.1"/>
    <property type="molecule type" value="Genomic_DNA"/>
</dbReference>
<evidence type="ECO:0000313" key="2">
    <source>
        <dbReference type="EMBL" id="EPE10515.1"/>
    </source>
</evidence>
<protein>
    <submittedName>
        <fullName evidence="2">Uncharacterized protein</fullName>
    </submittedName>
</protein>
<evidence type="ECO:0000313" key="3">
    <source>
        <dbReference type="Proteomes" id="UP000016923"/>
    </source>
</evidence>
<reference evidence="2 3" key="1">
    <citation type="journal article" date="2013" name="BMC Genomics">
        <title>The genome and transcriptome of the pine saprophyte Ophiostoma piceae, and a comparison with the bark beetle-associated pine pathogen Grosmannia clavigera.</title>
        <authorList>
            <person name="Haridas S."/>
            <person name="Wang Y."/>
            <person name="Lim L."/>
            <person name="Massoumi Alamouti S."/>
            <person name="Jackman S."/>
            <person name="Docking R."/>
            <person name="Robertson G."/>
            <person name="Birol I."/>
            <person name="Bohlmann J."/>
            <person name="Breuil C."/>
        </authorList>
    </citation>
    <scope>NUCLEOTIDE SEQUENCE [LARGE SCALE GENOMIC DNA]</scope>
    <source>
        <strain evidence="2 3">UAMH 11346</strain>
    </source>
</reference>
<feature type="transmembrane region" description="Helical" evidence="1">
    <location>
        <begin position="44"/>
        <end position="65"/>
    </location>
</feature>
<feature type="transmembrane region" description="Helical" evidence="1">
    <location>
        <begin position="107"/>
        <end position="130"/>
    </location>
</feature>
<dbReference type="HOGENOM" id="CLU_1225462_0_0_1"/>
<dbReference type="OrthoDB" id="3928876at2759"/>
<accession>S3DAF1</accession>
<keyword evidence="1" id="KW-0812">Transmembrane</keyword>